<dbReference type="Pfam" id="PF04542">
    <property type="entry name" value="Sigma70_r2"/>
    <property type="match status" value="1"/>
</dbReference>
<dbReference type="GO" id="GO:0016987">
    <property type="term" value="F:sigma factor activity"/>
    <property type="evidence" value="ECO:0007669"/>
    <property type="project" value="UniProtKB-KW"/>
</dbReference>
<name>A0A1G2CZI7_9BACT</name>
<feature type="domain" description="RNA polymerase sigma factor 70 region 4 type 2" evidence="6">
    <location>
        <begin position="122"/>
        <end position="172"/>
    </location>
</feature>
<evidence type="ECO:0000256" key="2">
    <source>
        <dbReference type="ARBA" id="ARBA00023015"/>
    </source>
</evidence>
<sequence>MDENEKLSDEAIVEKVRSTDRDLYAILIERYQHKLLRYVTHLIKDEHMATDVVQEAFINAYINLNGFDVKKKFSSWIYRIAHNVALNIIKKYPSEVPLLDTADFVSDEDIEKEFEQKETVEMVTKCLEQIPLLYAEPLTLYYIEEKSYAEISDILRIPMGTVATRVSRAKALMKHLCQKN</sequence>
<evidence type="ECO:0000259" key="6">
    <source>
        <dbReference type="Pfam" id="PF08281"/>
    </source>
</evidence>
<dbReference type="InterPro" id="IPR014284">
    <property type="entry name" value="RNA_pol_sigma-70_dom"/>
</dbReference>
<dbReference type="CDD" id="cd06171">
    <property type="entry name" value="Sigma70_r4"/>
    <property type="match status" value="1"/>
</dbReference>
<dbReference type="Gene3D" id="1.10.10.10">
    <property type="entry name" value="Winged helix-like DNA-binding domain superfamily/Winged helix DNA-binding domain"/>
    <property type="match status" value="1"/>
</dbReference>
<proteinExistence type="inferred from homology"/>
<accession>A0A1G2CZI7</accession>
<reference evidence="7 8" key="1">
    <citation type="journal article" date="2016" name="Nat. Commun.">
        <title>Thousands of microbial genomes shed light on interconnected biogeochemical processes in an aquifer system.</title>
        <authorList>
            <person name="Anantharaman K."/>
            <person name="Brown C.T."/>
            <person name="Hug L.A."/>
            <person name="Sharon I."/>
            <person name="Castelle C.J."/>
            <person name="Probst A.J."/>
            <person name="Thomas B.C."/>
            <person name="Singh A."/>
            <person name="Wilkins M.J."/>
            <person name="Karaoz U."/>
            <person name="Brodie E.L."/>
            <person name="Williams K.H."/>
            <person name="Hubbard S.S."/>
            <person name="Banfield J.F."/>
        </authorList>
    </citation>
    <scope>NUCLEOTIDE SEQUENCE [LARGE SCALE GENOMIC DNA]</scope>
</reference>
<keyword evidence="2" id="KW-0805">Transcription regulation</keyword>
<dbReference type="InterPro" id="IPR013324">
    <property type="entry name" value="RNA_pol_sigma_r3/r4-like"/>
</dbReference>
<dbReference type="Proteomes" id="UP000177122">
    <property type="component" value="Unassembled WGS sequence"/>
</dbReference>
<organism evidence="7 8">
    <name type="scientific">Candidatus Lloydbacteria bacterium RIFCSPHIGHO2_01_FULL_49_22</name>
    <dbReference type="NCBI Taxonomy" id="1798658"/>
    <lineage>
        <taxon>Bacteria</taxon>
        <taxon>Candidatus Lloydiibacteriota</taxon>
    </lineage>
</organism>
<dbReference type="InterPro" id="IPR007627">
    <property type="entry name" value="RNA_pol_sigma70_r2"/>
</dbReference>
<dbReference type="EMBL" id="MHLI01000005">
    <property type="protein sequence ID" value="OGZ06080.1"/>
    <property type="molecule type" value="Genomic_DNA"/>
</dbReference>
<protein>
    <recommendedName>
        <fullName evidence="9">RNA polymerase sigma factor</fullName>
    </recommendedName>
</protein>
<dbReference type="PANTHER" id="PTHR43133:SF51">
    <property type="entry name" value="RNA POLYMERASE SIGMA FACTOR"/>
    <property type="match status" value="1"/>
</dbReference>
<dbReference type="InterPro" id="IPR036388">
    <property type="entry name" value="WH-like_DNA-bd_sf"/>
</dbReference>
<dbReference type="AlphaFoldDB" id="A0A1G2CZI7"/>
<evidence type="ECO:0000256" key="3">
    <source>
        <dbReference type="ARBA" id="ARBA00023082"/>
    </source>
</evidence>
<evidence type="ECO:0008006" key="9">
    <source>
        <dbReference type="Google" id="ProtNLM"/>
    </source>
</evidence>
<dbReference type="InterPro" id="IPR039425">
    <property type="entry name" value="RNA_pol_sigma-70-like"/>
</dbReference>
<comment type="similarity">
    <text evidence="1">Belongs to the sigma-70 factor family. ECF subfamily.</text>
</comment>
<keyword evidence="4" id="KW-0804">Transcription</keyword>
<evidence type="ECO:0000256" key="4">
    <source>
        <dbReference type="ARBA" id="ARBA00023163"/>
    </source>
</evidence>
<evidence type="ECO:0000256" key="1">
    <source>
        <dbReference type="ARBA" id="ARBA00010641"/>
    </source>
</evidence>
<comment type="caution">
    <text evidence="7">The sequence shown here is derived from an EMBL/GenBank/DDBJ whole genome shotgun (WGS) entry which is preliminary data.</text>
</comment>
<dbReference type="InterPro" id="IPR013325">
    <property type="entry name" value="RNA_pol_sigma_r2"/>
</dbReference>
<dbReference type="InterPro" id="IPR013249">
    <property type="entry name" value="RNA_pol_sigma70_r4_t2"/>
</dbReference>
<dbReference type="GO" id="GO:0006352">
    <property type="term" value="P:DNA-templated transcription initiation"/>
    <property type="evidence" value="ECO:0007669"/>
    <property type="project" value="InterPro"/>
</dbReference>
<gene>
    <name evidence="7" type="ORF">A2845_01545</name>
</gene>
<dbReference type="SUPFAM" id="SSF88946">
    <property type="entry name" value="Sigma2 domain of RNA polymerase sigma factors"/>
    <property type="match status" value="1"/>
</dbReference>
<dbReference type="SUPFAM" id="SSF88659">
    <property type="entry name" value="Sigma3 and sigma4 domains of RNA polymerase sigma factors"/>
    <property type="match status" value="1"/>
</dbReference>
<evidence type="ECO:0000313" key="7">
    <source>
        <dbReference type="EMBL" id="OGZ06080.1"/>
    </source>
</evidence>
<evidence type="ECO:0000313" key="8">
    <source>
        <dbReference type="Proteomes" id="UP000177122"/>
    </source>
</evidence>
<feature type="domain" description="RNA polymerase sigma-70 region 2" evidence="5">
    <location>
        <begin position="27"/>
        <end position="91"/>
    </location>
</feature>
<dbReference type="NCBIfam" id="TIGR02937">
    <property type="entry name" value="sigma70-ECF"/>
    <property type="match status" value="1"/>
</dbReference>
<evidence type="ECO:0000259" key="5">
    <source>
        <dbReference type="Pfam" id="PF04542"/>
    </source>
</evidence>
<keyword evidence="3" id="KW-0731">Sigma factor</keyword>
<dbReference type="Pfam" id="PF08281">
    <property type="entry name" value="Sigma70_r4_2"/>
    <property type="match status" value="1"/>
</dbReference>
<dbReference type="PANTHER" id="PTHR43133">
    <property type="entry name" value="RNA POLYMERASE ECF-TYPE SIGMA FACTO"/>
    <property type="match status" value="1"/>
</dbReference>
<dbReference type="GO" id="GO:0003677">
    <property type="term" value="F:DNA binding"/>
    <property type="evidence" value="ECO:0007669"/>
    <property type="project" value="InterPro"/>
</dbReference>
<dbReference type="Gene3D" id="1.10.1740.10">
    <property type="match status" value="1"/>
</dbReference>